<dbReference type="SUPFAM" id="SSF46785">
    <property type="entry name" value="Winged helix' DNA-binding domain"/>
    <property type="match status" value="1"/>
</dbReference>
<reference evidence="3" key="1">
    <citation type="journal article" date="2019" name="Int. J. Syst. Evol. Microbiol.">
        <title>The Global Catalogue of Microorganisms (GCM) 10K type strain sequencing project: providing services to taxonomists for standard genome sequencing and annotation.</title>
        <authorList>
            <consortium name="The Broad Institute Genomics Platform"/>
            <consortium name="The Broad Institute Genome Sequencing Center for Infectious Disease"/>
            <person name="Wu L."/>
            <person name="Ma J."/>
        </authorList>
    </citation>
    <scope>NUCLEOTIDE SEQUENCE [LARGE SCALE GENOMIC DNA]</scope>
    <source>
        <strain evidence="3">CCUG 43117</strain>
    </source>
</reference>
<comment type="caution">
    <text evidence="2">The sequence shown here is derived from an EMBL/GenBank/DDBJ whole genome shotgun (WGS) entry which is preliminary data.</text>
</comment>
<gene>
    <name evidence="2" type="ORF">ACFPN9_07915</name>
</gene>
<dbReference type="InterPro" id="IPR036388">
    <property type="entry name" value="WH-like_DNA-bd_sf"/>
</dbReference>
<dbReference type="Pfam" id="PF03551">
    <property type="entry name" value="PadR"/>
    <property type="match status" value="1"/>
</dbReference>
<accession>A0ABW0NYZ1</accession>
<sequence length="142" mass="15408">MTPHSDAQWADFDEWTKEKKQTRRKESSVSLLQLFRSDKASTIALSGREIAVLEAIRLNPTGICAADILTLIEEQTGKQPRLATVYDTILGLEKKNLIRSSGISSAPNGGRPRKLFELTEIGQKALDFAGSMAGAIYGAASA</sequence>
<name>A0ABW0NYZ1_9HYPH</name>
<dbReference type="Gene3D" id="1.10.10.10">
    <property type="entry name" value="Winged helix-like DNA-binding domain superfamily/Winged helix DNA-binding domain"/>
    <property type="match status" value="1"/>
</dbReference>
<evidence type="ECO:0000259" key="1">
    <source>
        <dbReference type="Pfam" id="PF03551"/>
    </source>
</evidence>
<dbReference type="InterPro" id="IPR036390">
    <property type="entry name" value="WH_DNA-bd_sf"/>
</dbReference>
<proteinExistence type="predicted"/>
<dbReference type="RefSeq" id="WP_377816315.1">
    <property type="nucleotide sequence ID" value="NZ_JBHSLU010000012.1"/>
</dbReference>
<protein>
    <submittedName>
        <fullName evidence="2">PadR family transcriptional regulator</fullName>
    </submittedName>
</protein>
<organism evidence="2 3">
    <name type="scientific">Bosea massiliensis</name>
    <dbReference type="NCBI Taxonomy" id="151419"/>
    <lineage>
        <taxon>Bacteria</taxon>
        <taxon>Pseudomonadati</taxon>
        <taxon>Pseudomonadota</taxon>
        <taxon>Alphaproteobacteria</taxon>
        <taxon>Hyphomicrobiales</taxon>
        <taxon>Boseaceae</taxon>
        <taxon>Bosea</taxon>
    </lineage>
</organism>
<feature type="domain" description="Transcription regulator PadR N-terminal" evidence="1">
    <location>
        <begin position="66"/>
        <end position="126"/>
    </location>
</feature>
<evidence type="ECO:0000313" key="3">
    <source>
        <dbReference type="Proteomes" id="UP001596060"/>
    </source>
</evidence>
<dbReference type="InterPro" id="IPR005149">
    <property type="entry name" value="Tscrpt_reg_PadR_N"/>
</dbReference>
<evidence type="ECO:0000313" key="2">
    <source>
        <dbReference type="EMBL" id="MFC5505181.1"/>
    </source>
</evidence>
<dbReference type="Proteomes" id="UP001596060">
    <property type="component" value="Unassembled WGS sequence"/>
</dbReference>
<dbReference type="EMBL" id="JBHSLU010000012">
    <property type="protein sequence ID" value="MFC5505181.1"/>
    <property type="molecule type" value="Genomic_DNA"/>
</dbReference>
<keyword evidence="3" id="KW-1185">Reference proteome</keyword>